<accession>A0A1H2LXN2</accession>
<feature type="region of interest" description="Disordered" evidence="1">
    <location>
        <begin position="1"/>
        <end position="31"/>
    </location>
</feature>
<dbReference type="EMBL" id="LT629799">
    <property type="protein sequence ID" value="SDU85737.1"/>
    <property type="molecule type" value="Genomic_DNA"/>
</dbReference>
<gene>
    <name evidence="2" type="ORF">SAMN04488544_1045</name>
</gene>
<keyword evidence="3" id="KW-1185">Reference proteome</keyword>
<proteinExistence type="predicted"/>
<dbReference type="Proteomes" id="UP000198825">
    <property type="component" value="Chromosome I"/>
</dbReference>
<dbReference type="STRING" id="546874.SAMN04488544_1045"/>
<dbReference type="SUPFAM" id="SSF69304">
    <property type="entry name" value="Tricorn protease N-terminal domain"/>
    <property type="match status" value="1"/>
</dbReference>
<evidence type="ECO:0000313" key="3">
    <source>
        <dbReference type="Proteomes" id="UP000198825"/>
    </source>
</evidence>
<organism evidence="2 3">
    <name type="scientific">Microlunatus sagamiharensis</name>
    <dbReference type="NCBI Taxonomy" id="546874"/>
    <lineage>
        <taxon>Bacteria</taxon>
        <taxon>Bacillati</taxon>
        <taxon>Actinomycetota</taxon>
        <taxon>Actinomycetes</taxon>
        <taxon>Propionibacteriales</taxon>
        <taxon>Propionibacteriaceae</taxon>
        <taxon>Microlunatus</taxon>
    </lineage>
</organism>
<feature type="compositionally biased region" description="Low complexity" evidence="1">
    <location>
        <begin position="13"/>
        <end position="31"/>
    </location>
</feature>
<protein>
    <submittedName>
        <fullName evidence="2">Uncharacterized protein</fullName>
    </submittedName>
</protein>
<dbReference type="AlphaFoldDB" id="A0A1H2LXN2"/>
<name>A0A1H2LXN2_9ACTN</name>
<reference evidence="3" key="1">
    <citation type="submission" date="2016-10" db="EMBL/GenBank/DDBJ databases">
        <authorList>
            <person name="Varghese N."/>
            <person name="Submissions S."/>
        </authorList>
    </citation>
    <scope>NUCLEOTIDE SEQUENCE [LARGE SCALE GENOMIC DNA]</scope>
    <source>
        <strain evidence="3">DSM 21743</strain>
    </source>
</reference>
<evidence type="ECO:0000256" key="1">
    <source>
        <dbReference type="SAM" id="MobiDB-lite"/>
    </source>
</evidence>
<evidence type="ECO:0000313" key="2">
    <source>
        <dbReference type="EMBL" id="SDU85737.1"/>
    </source>
</evidence>
<sequence length="380" mass="39570">MLLASGACSAGSTPGTSDAPAPGPTPTAATVAAEGTTPCTVELPQGWGAALDEGVVAPRAGETLTVALGLADRSVFAVSDVPGVRHALVWRHLGAADATADRVVADLGLDHPEWQVLGATFDGRYLAYRVDRSYSGFEDFGLYVWDSQGDAAPVEVAHGEPDAQGQLMQTPFVDPVLADGWLYWTQTRDADPGRTVLSGYRLADGHVERLSRGFGRAPVRFGAWLVWADSDAAGQTSGLRAIDLATHAPVDLPAPLAGVRGPYYLAADAGTLAWVGGEQGRQVWVWRDGWPAARLLADGAQAPQFPRVAGDTVVWTGEDATWVGDLRSFSDARLTPSYGGVWADGGPVVAVGYAPADKGQDSVQALLDTDAAGPLGRAGC</sequence>